<keyword evidence="2" id="KW-1185">Reference proteome</keyword>
<reference evidence="1" key="1">
    <citation type="submission" date="2022-08" db="EMBL/GenBank/DDBJ databases">
        <authorList>
            <person name="Kallberg Y."/>
            <person name="Tangrot J."/>
            <person name="Rosling A."/>
        </authorList>
    </citation>
    <scope>NUCLEOTIDE SEQUENCE</scope>
    <source>
        <strain evidence="1">Wild A</strain>
    </source>
</reference>
<dbReference type="EMBL" id="CAMKVN010000499">
    <property type="protein sequence ID" value="CAI2168550.1"/>
    <property type="molecule type" value="Genomic_DNA"/>
</dbReference>
<proteinExistence type="predicted"/>
<comment type="caution">
    <text evidence="1">The sequence shown here is derived from an EMBL/GenBank/DDBJ whole genome shotgun (WGS) entry which is preliminary data.</text>
</comment>
<protein>
    <submittedName>
        <fullName evidence="1">17673_t:CDS:1</fullName>
    </submittedName>
</protein>
<evidence type="ECO:0000313" key="2">
    <source>
        <dbReference type="Proteomes" id="UP001153678"/>
    </source>
</evidence>
<organism evidence="1 2">
    <name type="scientific">Funneliformis geosporum</name>
    <dbReference type="NCBI Taxonomy" id="1117311"/>
    <lineage>
        <taxon>Eukaryota</taxon>
        <taxon>Fungi</taxon>
        <taxon>Fungi incertae sedis</taxon>
        <taxon>Mucoromycota</taxon>
        <taxon>Glomeromycotina</taxon>
        <taxon>Glomeromycetes</taxon>
        <taxon>Glomerales</taxon>
        <taxon>Glomeraceae</taxon>
        <taxon>Funneliformis</taxon>
    </lineage>
</organism>
<dbReference type="Proteomes" id="UP001153678">
    <property type="component" value="Unassembled WGS sequence"/>
</dbReference>
<gene>
    <name evidence="1" type="ORF">FWILDA_LOCUS3637</name>
</gene>
<accession>A0A9W4WWD2</accession>
<dbReference type="OrthoDB" id="2391600at2759"/>
<sequence length="252" mass="29094">MELYSEIARLGLTKDEKTALCAYFVKNPAQKEEVITVLTTRAQIKGISRLGGLGGKYYPGLESVSFYEGCKNIFASESRTLFRSWRPFSSPVNNLTMKNKWDIKIFEVYFNQFCEAHLKEKLPQATDLSDEERIIIDALLFKKGSLDFETEKIPNDCRLLKINALVDTSSYDSRIALLDFPAPLLRVTYLQNRFGRISRPKSSPSDFNEFIKLVFAKMNQKILQKAKMLIKGLHRLLCKKWTIELLRDGYRL</sequence>
<dbReference type="AlphaFoldDB" id="A0A9W4WWD2"/>
<evidence type="ECO:0000313" key="1">
    <source>
        <dbReference type="EMBL" id="CAI2168550.1"/>
    </source>
</evidence>
<name>A0A9W4WWD2_9GLOM</name>